<organism evidence="2 3">
    <name type="scientific">Microbulbifer flavimaris</name>
    <dbReference type="NCBI Taxonomy" id="1781068"/>
    <lineage>
        <taxon>Bacteria</taxon>
        <taxon>Pseudomonadati</taxon>
        <taxon>Pseudomonadota</taxon>
        <taxon>Gammaproteobacteria</taxon>
        <taxon>Cellvibrionales</taxon>
        <taxon>Microbulbiferaceae</taxon>
        <taxon>Microbulbifer</taxon>
    </lineage>
</organism>
<evidence type="ECO:0000313" key="2">
    <source>
        <dbReference type="EMBL" id="PCO04050.1"/>
    </source>
</evidence>
<reference evidence="2" key="1">
    <citation type="submission" date="2017-08" db="EMBL/GenBank/DDBJ databases">
        <title>Microbulbifer marisrubri sp. nov., a halophilic alphaproteobacterium isolated from marine sediment of the Yellow Sea, China.</title>
        <authorList>
            <person name="Zhang G."/>
            <person name="Xiong Q."/>
        </authorList>
    </citation>
    <scope>NUCLEOTIDE SEQUENCE [LARGE SCALE GENOMIC DNA]</scope>
    <source>
        <strain evidence="2">WRN-8</strain>
    </source>
</reference>
<keyword evidence="3" id="KW-1185">Reference proteome</keyword>
<sequence length="145" mass="14793">MGNDTVATTIKDGNDNEGTPGDDDKAIVSISGDASVVEGNDASYTVSVDKAVAAGETVTVPVTYTYQSAESGDIITNTTEVVLDAANQSVDFTVAAVDDAYAEGDEVYSVVIGTPVDTGSFENVELGNDTVATTIKDGNDNEGTP</sequence>
<dbReference type="Gene3D" id="2.60.40.2030">
    <property type="match status" value="1"/>
</dbReference>
<dbReference type="EMBL" id="LRFG02000012">
    <property type="protein sequence ID" value="PCO04050.1"/>
    <property type="molecule type" value="Genomic_DNA"/>
</dbReference>
<evidence type="ECO:0000313" key="3">
    <source>
        <dbReference type="Proteomes" id="UP000218427"/>
    </source>
</evidence>
<comment type="caution">
    <text evidence="2">The sequence shown here is derived from an EMBL/GenBank/DDBJ whole genome shotgun (WGS) entry which is preliminary data.</text>
</comment>
<gene>
    <name evidence="2" type="ORF">AWR36_015945</name>
</gene>
<name>A0ABX4HV96_9GAMM</name>
<evidence type="ECO:0000256" key="1">
    <source>
        <dbReference type="SAM" id="MobiDB-lite"/>
    </source>
</evidence>
<protein>
    <recommendedName>
        <fullName evidence="4">Calx-beta domain-containing protein</fullName>
    </recommendedName>
</protein>
<feature type="region of interest" description="Disordered" evidence="1">
    <location>
        <begin position="1"/>
        <end position="24"/>
    </location>
</feature>
<dbReference type="Proteomes" id="UP000218427">
    <property type="component" value="Unassembled WGS sequence"/>
</dbReference>
<feature type="non-terminal residue" evidence="2">
    <location>
        <position position="145"/>
    </location>
</feature>
<evidence type="ECO:0008006" key="4">
    <source>
        <dbReference type="Google" id="ProtNLM"/>
    </source>
</evidence>
<dbReference type="SUPFAM" id="SSF141072">
    <property type="entry name" value="CalX-like"/>
    <property type="match status" value="1"/>
</dbReference>
<accession>A0ABX4HV96</accession>
<dbReference type="InterPro" id="IPR038081">
    <property type="entry name" value="CalX-like_sf"/>
</dbReference>
<proteinExistence type="predicted"/>